<feature type="transmembrane region" description="Helical" evidence="1">
    <location>
        <begin position="106"/>
        <end position="129"/>
    </location>
</feature>
<comment type="caution">
    <text evidence="2">The sequence shown here is derived from an EMBL/GenBank/DDBJ whole genome shotgun (WGS) entry which is preliminary data.</text>
</comment>
<dbReference type="Pfam" id="PF04854">
    <property type="entry name" value="DUF624"/>
    <property type="match status" value="1"/>
</dbReference>
<keyword evidence="3" id="KW-1185">Reference proteome</keyword>
<gene>
    <name evidence="2" type="ORF">ACFFHM_20295</name>
</gene>
<dbReference type="EMBL" id="JBHLUX010000086">
    <property type="protein sequence ID" value="MFC0472757.1"/>
    <property type="molecule type" value="Genomic_DNA"/>
</dbReference>
<evidence type="ECO:0000256" key="1">
    <source>
        <dbReference type="SAM" id="Phobius"/>
    </source>
</evidence>
<proteinExistence type="predicted"/>
<sequence length="200" mass="23349">MNLFQSRFILVLEKLTSFFLLNILWLIMCIPIITIFPATAAMFAVVRQWIRKEDSSNVFKPFFLYFKENFKQSFVIGVIWVILSYLIILNIRMLPTIESTALKSMMFPLLLIFCIFFVLTSLFLFPVLVHYKLPLTGVLRNAFLLSVSKLQVSLLCVLFVGAAMLLFFFYPLTILISFSLVSYFIYRICHKSFTDVDQKI</sequence>
<feature type="transmembrane region" description="Helical" evidence="1">
    <location>
        <begin position="167"/>
        <end position="186"/>
    </location>
</feature>
<dbReference type="RefSeq" id="WP_335962977.1">
    <property type="nucleotide sequence ID" value="NZ_JAXBLX010000038.1"/>
</dbReference>
<keyword evidence="1" id="KW-1133">Transmembrane helix</keyword>
<accession>A0ABV6KIG3</accession>
<keyword evidence="1" id="KW-0472">Membrane</keyword>
<evidence type="ECO:0000313" key="2">
    <source>
        <dbReference type="EMBL" id="MFC0472757.1"/>
    </source>
</evidence>
<organism evidence="2 3">
    <name type="scientific">Halalkalibacter kiskunsagensis</name>
    <dbReference type="NCBI Taxonomy" id="1548599"/>
    <lineage>
        <taxon>Bacteria</taxon>
        <taxon>Bacillati</taxon>
        <taxon>Bacillota</taxon>
        <taxon>Bacilli</taxon>
        <taxon>Bacillales</taxon>
        <taxon>Bacillaceae</taxon>
        <taxon>Halalkalibacter</taxon>
    </lineage>
</organism>
<evidence type="ECO:0000313" key="3">
    <source>
        <dbReference type="Proteomes" id="UP001589838"/>
    </source>
</evidence>
<feature type="transmembrane region" description="Helical" evidence="1">
    <location>
        <begin position="20"/>
        <end position="46"/>
    </location>
</feature>
<feature type="transmembrane region" description="Helical" evidence="1">
    <location>
        <begin position="74"/>
        <end position="94"/>
    </location>
</feature>
<protein>
    <submittedName>
        <fullName evidence="2">YesL family protein</fullName>
    </submittedName>
</protein>
<reference evidence="2 3" key="1">
    <citation type="submission" date="2024-09" db="EMBL/GenBank/DDBJ databases">
        <authorList>
            <person name="Sun Q."/>
            <person name="Mori K."/>
        </authorList>
    </citation>
    <scope>NUCLEOTIDE SEQUENCE [LARGE SCALE GENOMIC DNA]</scope>
    <source>
        <strain evidence="2 3">NCAIM B.02610</strain>
    </source>
</reference>
<dbReference type="Proteomes" id="UP001589838">
    <property type="component" value="Unassembled WGS sequence"/>
</dbReference>
<keyword evidence="1" id="KW-0812">Transmembrane</keyword>
<name>A0ABV6KIG3_9BACI</name>
<dbReference type="InterPro" id="IPR006938">
    <property type="entry name" value="DUF624"/>
</dbReference>